<dbReference type="RefSeq" id="XP_003292479.1">
    <property type="nucleotide sequence ID" value="XM_003292431.1"/>
</dbReference>
<dbReference type="Proteomes" id="UP000001064">
    <property type="component" value="Unassembled WGS sequence"/>
</dbReference>
<keyword evidence="2 6" id="KW-0812">Transmembrane</keyword>
<dbReference type="FunCoup" id="F0ZYI3">
    <property type="interactions" value="22"/>
</dbReference>
<feature type="transmembrane region" description="Helical" evidence="6">
    <location>
        <begin position="321"/>
        <end position="339"/>
    </location>
</feature>
<keyword evidence="8" id="KW-1185">Reference proteome</keyword>
<protein>
    <recommendedName>
        <fullName evidence="9">Zinc/iron permease</fullName>
    </recommendedName>
</protein>
<evidence type="ECO:0000256" key="1">
    <source>
        <dbReference type="ARBA" id="ARBA00004141"/>
    </source>
</evidence>
<evidence type="ECO:0008006" key="9">
    <source>
        <dbReference type="Google" id="ProtNLM"/>
    </source>
</evidence>
<dbReference type="EMBL" id="GL871284">
    <property type="protein sequence ID" value="EGC31009.1"/>
    <property type="molecule type" value="Genomic_DNA"/>
</dbReference>
<name>F0ZYI3_DICPU</name>
<evidence type="ECO:0000313" key="8">
    <source>
        <dbReference type="Proteomes" id="UP000001064"/>
    </source>
</evidence>
<evidence type="ECO:0000256" key="2">
    <source>
        <dbReference type="ARBA" id="ARBA00022692"/>
    </source>
</evidence>
<proteinExistence type="predicted"/>
<evidence type="ECO:0000256" key="3">
    <source>
        <dbReference type="ARBA" id="ARBA00022989"/>
    </source>
</evidence>
<reference evidence="8" key="1">
    <citation type="journal article" date="2011" name="Genome Biol.">
        <title>Comparative genomics of the social amoebae Dictyostelium discoideum and Dictyostelium purpureum.</title>
        <authorList>
            <consortium name="US DOE Joint Genome Institute (JGI-PGF)"/>
            <person name="Sucgang R."/>
            <person name="Kuo A."/>
            <person name="Tian X."/>
            <person name="Salerno W."/>
            <person name="Parikh A."/>
            <person name="Feasley C.L."/>
            <person name="Dalin E."/>
            <person name="Tu H."/>
            <person name="Huang E."/>
            <person name="Barry K."/>
            <person name="Lindquist E."/>
            <person name="Shapiro H."/>
            <person name="Bruce D."/>
            <person name="Schmutz J."/>
            <person name="Salamov A."/>
            <person name="Fey P."/>
            <person name="Gaudet P."/>
            <person name="Anjard C."/>
            <person name="Babu M.M."/>
            <person name="Basu S."/>
            <person name="Bushmanova Y."/>
            <person name="van der Wel H."/>
            <person name="Katoh-Kurasawa M."/>
            <person name="Dinh C."/>
            <person name="Coutinho P.M."/>
            <person name="Saito T."/>
            <person name="Elias M."/>
            <person name="Schaap P."/>
            <person name="Kay R.R."/>
            <person name="Henrissat B."/>
            <person name="Eichinger L."/>
            <person name="Rivero F."/>
            <person name="Putnam N.H."/>
            <person name="West C.M."/>
            <person name="Loomis W.F."/>
            <person name="Chisholm R.L."/>
            <person name="Shaulsky G."/>
            <person name="Strassmann J.E."/>
            <person name="Queller D.C."/>
            <person name="Kuspa A."/>
            <person name="Grigoriev I.V."/>
        </authorList>
    </citation>
    <scope>NUCLEOTIDE SEQUENCE [LARGE SCALE GENOMIC DNA]</scope>
    <source>
        <strain evidence="8">QSDP1</strain>
    </source>
</reference>
<feature type="compositionally biased region" description="Basic and acidic residues" evidence="5">
    <location>
        <begin position="153"/>
        <end position="162"/>
    </location>
</feature>
<dbReference type="KEGG" id="dpp:DICPUDRAFT_40613"/>
<feature type="region of interest" description="Disordered" evidence="5">
    <location>
        <begin position="138"/>
        <end position="162"/>
    </location>
</feature>
<feature type="transmembrane region" description="Helical" evidence="6">
    <location>
        <begin position="245"/>
        <end position="266"/>
    </location>
</feature>
<keyword evidence="4 6" id="KW-0472">Membrane</keyword>
<dbReference type="Pfam" id="PF02535">
    <property type="entry name" value="Zip"/>
    <property type="match status" value="1"/>
</dbReference>
<feature type="transmembrane region" description="Helical" evidence="6">
    <location>
        <begin position="278"/>
        <end position="300"/>
    </location>
</feature>
<dbReference type="InParanoid" id="F0ZYI3"/>
<keyword evidence="3 6" id="KW-1133">Transmembrane helix</keyword>
<dbReference type="GeneID" id="10508269"/>
<evidence type="ECO:0000256" key="6">
    <source>
        <dbReference type="SAM" id="Phobius"/>
    </source>
</evidence>
<organism evidence="7 8">
    <name type="scientific">Dictyostelium purpureum</name>
    <name type="common">Slime mold</name>
    <dbReference type="NCBI Taxonomy" id="5786"/>
    <lineage>
        <taxon>Eukaryota</taxon>
        <taxon>Amoebozoa</taxon>
        <taxon>Evosea</taxon>
        <taxon>Eumycetozoa</taxon>
        <taxon>Dictyostelia</taxon>
        <taxon>Dictyosteliales</taxon>
        <taxon>Dictyosteliaceae</taxon>
        <taxon>Dictyostelium</taxon>
    </lineage>
</organism>
<accession>F0ZYI3</accession>
<evidence type="ECO:0000256" key="4">
    <source>
        <dbReference type="ARBA" id="ARBA00023136"/>
    </source>
</evidence>
<dbReference type="PANTHER" id="PTHR11040">
    <property type="entry name" value="ZINC/IRON TRANSPORTER"/>
    <property type="match status" value="1"/>
</dbReference>
<sequence>MAQHDHGGDGTCEAGHVHEYDKGLHIGAVFIILACSALGTLIPILSAHVKALHIPRYVLILGKDAGIGVVIACSLIHMLLPAVESLSSECLPEEFVEGYEAYAYLFCMLAMIAMQFIDFCFLEYLTYKEQKKHGHSLDHSLKDVESQQTPGGEYEKDQNKSTDCHGGHVHSTMLMDPAALKTIEAYLLEFGITVHSVFIGLTVGVAEDETLKALLVALSFHQFFEGVALGSRIADAKLKSHWHEALLTTIFSVSAPLGIAIGIGVVESLNVNGSDFLFVQGVFDAVCAGILLYIGLSLLLKDFPEDMKNLCNGKKYSFLRKMGLFSAVWIGAGCMALIGKWL</sequence>
<feature type="transmembrane region" description="Helical" evidence="6">
    <location>
        <begin position="24"/>
        <end position="45"/>
    </location>
</feature>
<comment type="subcellular location">
    <subcellularLocation>
        <location evidence="1">Membrane</location>
        <topology evidence="1">Multi-pass membrane protein</topology>
    </subcellularLocation>
</comment>
<feature type="transmembrane region" description="Helical" evidence="6">
    <location>
        <begin position="101"/>
        <end position="122"/>
    </location>
</feature>
<dbReference type="OrthoDB" id="1100342at2759"/>
<dbReference type="GO" id="GO:0005886">
    <property type="term" value="C:plasma membrane"/>
    <property type="evidence" value="ECO:0000318"/>
    <property type="project" value="GO_Central"/>
</dbReference>
<dbReference type="PANTHER" id="PTHR11040:SF44">
    <property type="entry name" value="PROTEIN ZNTC-RELATED"/>
    <property type="match status" value="1"/>
</dbReference>
<feature type="transmembrane region" description="Helical" evidence="6">
    <location>
        <begin position="57"/>
        <end position="81"/>
    </location>
</feature>
<dbReference type="STRING" id="5786.F0ZYI3"/>
<gene>
    <name evidence="7" type="ORF">DICPUDRAFT_40613</name>
</gene>
<evidence type="ECO:0000313" key="7">
    <source>
        <dbReference type="EMBL" id="EGC31009.1"/>
    </source>
</evidence>
<dbReference type="OMA" id="VGFMNAV"/>
<dbReference type="VEuPathDB" id="AmoebaDB:DICPUDRAFT_40613"/>
<dbReference type="eggNOG" id="KOG1558">
    <property type="taxonomic scope" value="Eukaryota"/>
</dbReference>
<dbReference type="AlphaFoldDB" id="F0ZYI3"/>
<dbReference type="InterPro" id="IPR003689">
    <property type="entry name" value="ZIP"/>
</dbReference>
<evidence type="ECO:0000256" key="5">
    <source>
        <dbReference type="SAM" id="MobiDB-lite"/>
    </source>
</evidence>
<dbReference type="GO" id="GO:0071577">
    <property type="term" value="P:zinc ion transmembrane transport"/>
    <property type="evidence" value="ECO:0000318"/>
    <property type="project" value="GO_Central"/>
</dbReference>
<dbReference type="GO" id="GO:0005385">
    <property type="term" value="F:zinc ion transmembrane transporter activity"/>
    <property type="evidence" value="ECO:0000318"/>
    <property type="project" value="GO_Central"/>
</dbReference>